<reference evidence="1 2" key="1">
    <citation type="journal article" date="2018" name="Mycol. Prog.">
        <title>Coniella lustricola, a new species from submerged detritus.</title>
        <authorList>
            <person name="Raudabaugh D.B."/>
            <person name="Iturriaga T."/>
            <person name="Carver A."/>
            <person name="Mondo S."/>
            <person name="Pangilinan J."/>
            <person name="Lipzen A."/>
            <person name="He G."/>
            <person name="Amirebrahimi M."/>
            <person name="Grigoriev I.V."/>
            <person name="Miller A.N."/>
        </authorList>
    </citation>
    <scope>NUCLEOTIDE SEQUENCE [LARGE SCALE GENOMIC DNA]</scope>
    <source>
        <strain evidence="1 2">B22-T-1</strain>
    </source>
</reference>
<sequence>MLLLGVWHWHWRWRLNGVDAQKARKHRFWLSPSSIATATTTCQVFTAPICTSSAQPGPMTG</sequence>
<dbReference type="AlphaFoldDB" id="A0A2T3AK52"/>
<proteinExistence type="predicted"/>
<evidence type="ECO:0000313" key="1">
    <source>
        <dbReference type="EMBL" id="PSS00979.1"/>
    </source>
</evidence>
<name>A0A2T3AK52_9PEZI</name>
<protein>
    <submittedName>
        <fullName evidence="1">Uncharacterized protein</fullName>
    </submittedName>
</protein>
<dbReference type="InParanoid" id="A0A2T3AK52"/>
<gene>
    <name evidence="1" type="ORF">BD289DRAFT_423108</name>
</gene>
<keyword evidence="2" id="KW-1185">Reference proteome</keyword>
<dbReference type="Proteomes" id="UP000241462">
    <property type="component" value="Unassembled WGS sequence"/>
</dbReference>
<dbReference type="EMBL" id="KZ678380">
    <property type="protein sequence ID" value="PSS00979.1"/>
    <property type="molecule type" value="Genomic_DNA"/>
</dbReference>
<organism evidence="1 2">
    <name type="scientific">Coniella lustricola</name>
    <dbReference type="NCBI Taxonomy" id="2025994"/>
    <lineage>
        <taxon>Eukaryota</taxon>
        <taxon>Fungi</taxon>
        <taxon>Dikarya</taxon>
        <taxon>Ascomycota</taxon>
        <taxon>Pezizomycotina</taxon>
        <taxon>Sordariomycetes</taxon>
        <taxon>Sordariomycetidae</taxon>
        <taxon>Diaporthales</taxon>
        <taxon>Schizoparmaceae</taxon>
        <taxon>Coniella</taxon>
    </lineage>
</organism>
<evidence type="ECO:0000313" key="2">
    <source>
        <dbReference type="Proteomes" id="UP000241462"/>
    </source>
</evidence>
<accession>A0A2T3AK52</accession>